<keyword evidence="1" id="KW-0812">Transmembrane</keyword>
<dbReference type="PANTHER" id="PTHR35342:SF5">
    <property type="entry name" value="TRICARBOXYLIC TRANSPORT PROTEIN"/>
    <property type="match status" value="1"/>
</dbReference>
<feature type="domain" description="DUF112" evidence="2">
    <location>
        <begin position="18"/>
        <end position="443"/>
    </location>
</feature>
<dbReference type="Pfam" id="PF01970">
    <property type="entry name" value="TctA"/>
    <property type="match status" value="1"/>
</dbReference>
<dbReference type="InterPro" id="IPR002823">
    <property type="entry name" value="DUF112_TM"/>
</dbReference>
<protein>
    <submittedName>
        <fullName evidence="3">Tripartite tricarboxylate transporter TctA</fullName>
    </submittedName>
</protein>
<evidence type="ECO:0000313" key="3">
    <source>
        <dbReference type="EMBL" id="RXJ74398.1"/>
    </source>
</evidence>
<feature type="transmembrane region" description="Helical" evidence="1">
    <location>
        <begin position="202"/>
        <end position="223"/>
    </location>
</feature>
<reference evidence="3 4" key="1">
    <citation type="submission" date="2017-10" db="EMBL/GenBank/DDBJ databases">
        <title>Nyctiphanis sp. nov., isolated from the stomach of the euphausiid Nyctiphanes simplex (Hansen, 1911) in the Gulf of California.</title>
        <authorList>
            <person name="Gomez-Gil B."/>
            <person name="Aguilar-Mendez M."/>
            <person name="Lopez-Cortes A."/>
            <person name="Gomez-Gutierrez J."/>
            <person name="Roque A."/>
            <person name="Lang E."/>
            <person name="Gonzalez-Castillo A."/>
        </authorList>
    </citation>
    <scope>NUCLEOTIDE SEQUENCE [LARGE SCALE GENOMIC DNA]</scope>
    <source>
        <strain evidence="3 4">CAIM 600</strain>
    </source>
</reference>
<feature type="transmembrane region" description="Helical" evidence="1">
    <location>
        <begin position="359"/>
        <end position="382"/>
    </location>
</feature>
<feature type="transmembrane region" description="Helical" evidence="1">
    <location>
        <begin position="173"/>
        <end position="190"/>
    </location>
</feature>
<sequence length="518" mass="54920">MWDGIATGLSTAIMPFNIMMVVVGCFAGTFIGMLPGLGPISAVALMIPITYGLDPASGIILMAGVYYGAVFGGSTSSILINAPGCASTVVTAFDGYPMAQRRQAGKALALAAYSSFTGGTIGAIVLLFAAPALATVSLSFQSSDYFALMILGLTAVSAFSGEGKVLKAMSMTVFGLMISTIGTDVISGAPRFTFNNLDLVDGISFLLLAMATFALAEVIMTVLRRQHEEEEPEMDMAALGSMKLTKEEIKEVAPTVARSSVFGFIVGVLPGAGATIASFLAYGMERNIAPNRLKKGFGQGALRGLAAPETANNAASTGSFVPLLTLGIPGSGTTAIMLGALIAYGIQPGPRLFVDNPDVFWSVIISMYFGNLVLLILNLPLIPYISRLLVIPRPILIPLILFFSITGVYLVSFNTFDIHMMVIITVIAIFLRLLDFPMAPMLLGFILGGIMENNLSRALIISDGSLSFLWERPLTLTIMCISIFVVLLPLIKQLVSKMGWIKKKSTLGVMPVEDSNEQ</sequence>
<gene>
    <name evidence="3" type="ORF">CS022_01955</name>
</gene>
<keyword evidence="4" id="KW-1185">Reference proteome</keyword>
<keyword evidence="1" id="KW-1133">Transmembrane helix</keyword>
<dbReference type="Proteomes" id="UP000290287">
    <property type="component" value="Unassembled WGS sequence"/>
</dbReference>
<proteinExistence type="predicted"/>
<feature type="transmembrane region" description="Helical" evidence="1">
    <location>
        <begin position="108"/>
        <end position="133"/>
    </location>
</feature>
<feature type="transmembrane region" description="Helical" evidence="1">
    <location>
        <begin position="145"/>
        <end position="161"/>
    </location>
</feature>
<feature type="transmembrane region" description="Helical" evidence="1">
    <location>
        <begin position="474"/>
        <end position="495"/>
    </location>
</feature>
<dbReference type="EMBL" id="PEIB01000002">
    <property type="protein sequence ID" value="RXJ74398.1"/>
    <property type="molecule type" value="Genomic_DNA"/>
</dbReference>
<feature type="transmembrane region" description="Helical" evidence="1">
    <location>
        <begin position="394"/>
        <end position="412"/>
    </location>
</feature>
<evidence type="ECO:0000256" key="1">
    <source>
        <dbReference type="SAM" id="Phobius"/>
    </source>
</evidence>
<feature type="transmembrane region" description="Helical" evidence="1">
    <location>
        <begin position="323"/>
        <end position="347"/>
    </location>
</feature>
<accession>A0A4V1LT93</accession>
<dbReference type="PANTHER" id="PTHR35342">
    <property type="entry name" value="TRICARBOXYLIC TRANSPORT PROTEIN"/>
    <property type="match status" value="1"/>
</dbReference>
<name>A0A4V1LT93_9GAMM</name>
<dbReference type="RefSeq" id="WP_129120865.1">
    <property type="nucleotide sequence ID" value="NZ_PEIB01000002.1"/>
</dbReference>
<keyword evidence="1" id="KW-0472">Membrane</keyword>
<organism evidence="3 4">
    <name type="scientific">Veronia nyctiphanis</name>
    <dbReference type="NCBI Taxonomy" id="1278244"/>
    <lineage>
        <taxon>Bacteria</taxon>
        <taxon>Pseudomonadati</taxon>
        <taxon>Pseudomonadota</taxon>
        <taxon>Gammaproteobacteria</taxon>
        <taxon>Vibrionales</taxon>
        <taxon>Vibrionaceae</taxon>
        <taxon>Veronia</taxon>
    </lineage>
</organism>
<comment type="caution">
    <text evidence="3">The sequence shown here is derived from an EMBL/GenBank/DDBJ whole genome shotgun (WGS) entry which is preliminary data.</text>
</comment>
<dbReference type="OrthoDB" id="9781349at2"/>
<evidence type="ECO:0000313" key="4">
    <source>
        <dbReference type="Proteomes" id="UP000290287"/>
    </source>
</evidence>
<dbReference type="AlphaFoldDB" id="A0A4V1LT93"/>
<evidence type="ECO:0000259" key="2">
    <source>
        <dbReference type="Pfam" id="PF01970"/>
    </source>
</evidence>